<dbReference type="InterPro" id="IPR058531">
    <property type="entry name" value="Baseplate_J_M"/>
</dbReference>
<dbReference type="AlphaFoldDB" id="A0A833PJ89"/>
<evidence type="ECO:0008006" key="7">
    <source>
        <dbReference type="Google" id="ProtNLM"/>
    </source>
</evidence>
<dbReference type="PANTHER" id="PTHR37829">
    <property type="entry name" value="PHAGE-LIKE ELEMENT PBSX PROTEIN XKDT"/>
    <property type="match status" value="1"/>
</dbReference>
<dbReference type="InterPro" id="IPR052399">
    <property type="entry name" value="Phage_Baseplate_Assmbl_Protein"/>
</dbReference>
<evidence type="ECO:0000259" key="4">
    <source>
        <dbReference type="Pfam" id="PF26079"/>
    </source>
</evidence>
<dbReference type="Proteomes" id="UP000490535">
    <property type="component" value="Unassembled WGS sequence"/>
</dbReference>
<sequence length="368" mass="39131">MAFIRPSLSELIKRSLQNIISSLPNSDALLRFSNLNVLGTTVAGMTHQHYGYLDYIALQATPYTATDEYLAAWGALRGVYRKAATQALGTVQFPAVVGAVIPNDTKVIRSDSKQYIVIDSVQTAGLITVTVEALADPNGLNGVDGNCEAGTQFSLEQSISGVNSSGISGPIVGGADIESEEDFKARVIAAYQSTPQGGAKNDYEEWATEVPSVTRAWCVPLIYGAGTVGVYFLVKSSDNNLMGLPQGSNGVANAEERDTPATGDQLIVANYIYPLRPTTALVYALSPTLEKINLSIQGVRQSDREAVRTSLQQSLLNNSAPGRKVQISSLWAAVDKVESVNDFNILSPNADVPVASSSIAVLGDINWS</sequence>
<reference evidence="6" key="1">
    <citation type="journal article" date="2020" name="MBio">
        <title>Horizontal gene transfer to a defensive symbiont with a reduced genome amongst a multipartite beetle microbiome.</title>
        <authorList>
            <person name="Waterworth S.C."/>
            <person name="Florez L.V."/>
            <person name="Rees E.R."/>
            <person name="Hertweck C."/>
            <person name="Kaltenpoth M."/>
            <person name="Kwan J.C."/>
        </authorList>
    </citation>
    <scope>NUCLEOTIDE SEQUENCE [LARGE SCALE GENOMIC DNA]</scope>
</reference>
<dbReference type="Pfam" id="PF26079">
    <property type="entry name" value="Baseplate_J_C"/>
    <property type="match status" value="1"/>
</dbReference>
<evidence type="ECO:0000313" key="5">
    <source>
        <dbReference type="EMBL" id="KAF1027064.1"/>
    </source>
</evidence>
<dbReference type="PANTHER" id="PTHR37829:SF3">
    <property type="entry name" value="PROTEIN JAYE-RELATED"/>
    <property type="match status" value="1"/>
</dbReference>
<gene>
    <name evidence="5" type="ORF">GAK29_00870</name>
</gene>
<evidence type="ECO:0000259" key="3">
    <source>
        <dbReference type="Pfam" id="PF26078"/>
    </source>
</evidence>
<proteinExistence type="inferred from homology"/>
<dbReference type="Pfam" id="PF04865">
    <property type="entry name" value="Baseplate_J"/>
    <property type="match status" value="1"/>
</dbReference>
<accession>A0A833PJ89</accession>
<feature type="domain" description="Baseplate protein J-like barrel" evidence="2">
    <location>
        <begin position="90"/>
        <end position="166"/>
    </location>
</feature>
<feature type="domain" description="Baseplate J-like C-terminal" evidence="4">
    <location>
        <begin position="304"/>
        <end position="368"/>
    </location>
</feature>
<dbReference type="EMBL" id="WNDP01000014">
    <property type="protein sequence ID" value="KAF1027064.1"/>
    <property type="molecule type" value="Genomic_DNA"/>
</dbReference>
<comment type="similarity">
    <text evidence="1">Belongs to the Mu gp47/PBSX XkdT family.</text>
</comment>
<protein>
    <recommendedName>
        <fullName evidence="7">Phage FluMu protein gp47</fullName>
    </recommendedName>
</protein>
<evidence type="ECO:0000259" key="2">
    <source>
        <dbReference type="Pfam" id="PF04865"/>
    </source>
</evidence>
<dbReference type="Pfam" id="PF26078">
    <property type="entry name" value="Baseplate_J_M"/>
    <property type="match status" value="1"/>
</dbReference>
<feature type="domain" description="Baseplate J-like central" evidence="3">
    <location>
        <begin position="195"/>
        <end position="285"/>
    </location>
</feature>
<comment type="caution">
    <text evidence="5">The sequence shown here is derived from an EMBL/GenBank/DDBJ whole genome shotgun (WGS) entry which is preliminary data.</text>
</comment>
<organism evidence="5 6">
    <name type="scientific">Acinetobacter bereziniae</name>
    <name type="common">Acinetobacter genomosp. 10</name>
    <dbReference type="NCBI Taxonomy" id="106648"/>
    <lineage>
        <taxon>Bacteria</taxon>
        <taxon>Pseudomonadati</taxon>
        <taxon>Pseudomonadota</taxon>
        <taxon>Gammaproteobacteria</taxon>
        <taxon>Moraxellales</taxon>
        <taxon>Moraxellaceae</taxon>
        <taxon>Acinetobacter</taxon>
    </lineage>
</organism>
<dbReference type="InterPro" id="IPR006949">
    <property type="entry name" value="Barrel_Baseplate_J-like"/>
</dbReference>
<evidence type="ECO:0000256" key="1">
    <source>
        <dbReference type="ARBA" id="ARBA00038087"/>
    </source>
</evidence>
<dbReference type="InterPro" id="IPR058530">
    <property type="entry name" value="Baseplate_J-like_C"/>
</dbReference>
<evidence type="ECO:0000313" key="6">
    <source>
        <dbReference type="Proteomes" id="UP000490535"/>
    </source>
</evidence>
<name>A0A833PJ89_ACIBZ</name>